<proteinExistence type="predicted"/>
<protein>
    <submittedName>
        <fullName evidence="15">Gata zinc finger domain containing 2b</fullName>
    </submittedName>
</protein>
<dbReference type="Pfam" id="PF16563">
    <property type="entry name" value="P66_CC"/>
    <property type="match status" value="1"/>
</dbReference>
<keyword evidence="4" id="KW-0862">Zinc</keyword>
<evidence type="ECO:0000256" key="11">
    <source>
        <dbReference type="PROSITE-ProRule" id="PRU00309"/>
    </source>
</evidence>
<keyword evidence="5" id="KW-0805">Transcription regulation</keyword>
<evidence type="ECO:0000256" key="2">
    <source>
        <dbReference type="ARBA" id="ARBA00022723"/>
    </source>
</evidence>
<dbReference type="PROSITE" id="PS50114">
    <property type="entry name" value="GATA_ZN_FINGER_2"/>
    <property type="match status" value="1"/>
</dbReference>
<feature type="compositionally biased region" description="Low complexity" evidence="12">
    <location>
        <begin position="265"/>
        <end position="274"/>
    </location>
</feature>
<feature type="region of interest" description="Disordered" evidence="12">
    <location>
        <begin position="264"/>
        <end position="338"/>
    </location>
</feature>
<dbReference type="InterPro" id="IPR006612">
    <property type="entry name" value="THAP_Znf"/>
</dbReference>
<feature type="domain" description="THAP-type" evidence="14">
    <location>
        <begin position="1"/>
        <end position="89"/>
    </location>
</feature>
<accession>A0A068YBX5</accession>
<keyword evidence="9" id="KW-0539">Nucleus</keyword>
<dbReference type="STRING" id="6211.A0A068YBX5"/>
<evidence type="ECO:0000313" key="16">
    <source>
        <dbReference type="Proteomes" id="UP000017246"/>
    </source>
</evidence>
<dbReference type="SMART" id="SM00980">
    <property type="entry name" value="THAP"/>
    <property type="match status" value="1"/>
</dbReference>
<dbReference type="InterPro" id="IPR040386">
    <property type="entry name" value="P66"/>
</dbReference>
<dbReference type="PANTHER" id="PTHR13455:SF7">
    <property type="entry name" value="SIMJANG, ISOFORM E"/>
    <property type="match status" value="1"/>
</dbReference>
<dbReference type="GO" id="GO:0016581">
    <property type="term" value="C:NuRD complex"/>
    <property type="evidence" value="ECO:0007669"/>
    <property type="project" value="TreeGrafter"/>
</dbReference>
<evidence type="ECO:0000256" key="4">
    <source>
        <dbReference type="ARBA" id="ARBA00022833"/>
    </source>
</evidence>
<feature type="region of interest" description="Disordered" evidence="12">
    <location>
        <begin position="196"/>
        <end position="235"/>
    </location>
</feature>
<feature type="region of interest" description="Disordered" evidence="12">
    <location>
        <begin position="87"/>
        <end position="141"/>
    </location>
</feature>
<evidence type="ECO:0000256" key="12">
    <source>
        <dbReference type="SAM" id="MobiDB-lite"/>
    </source>
</evidence>
<dbReference type="eggNOG" id="KOG3740">
    <property type="taxonomic scope" value="Eukaryota"/>
</dbReference>
<evidence type="ECO:0000259" key="13">
    <source>
        <dbReference type="PROSITE" id="PS50114"/>
    </source>
</evidence>
<keyword evidence="2" id="KW-0479">Metal-binding</keyword>
<dbReference type="PROSITE" id="PS50950">
    <property type="entry name" value="ZF_THAP"/>
    <property type="match status" value="1"/>
</dbReference>
<dbReference type="GO" id="GO:0043565">
    <property type="term" value="F:sequence-specific DNA binding"/>
    <property type="evidence" value="ECO:0007669"/>
    <property type="project" value="InterPro"/>
</dbReference>
<gene>
    <name evidence="15" type="ORF">EmuJ_000971800</name>
</gene>
<keyword evidence="8" id="KW-0804">Transcription</keyword>
<keyword evidence="7 11" id="KW-0238">DNA-binding</keyword>
<name>A0A068YBX5_ECHMU</name>
<dbReference type="Pfam" id="PF05485">
    <property type="entry name" value="THAP"/>
    <property type="match status" value="1"/>
</dbReference>
<sequence>MPQCCFAGCHNRTDDGRGLSFFRFPRRDLARTAAWVVACGRKDFSPSQHSRVCSRHFSAIDFDRDARHDSHGGVHRRLRLKDTAVPTTNPIDNPWQNTDNMASRKSQKSVNTTTTNTTAIKPNGVAEVPAPGNSDSVESSASLKDNFEKTKFPCWSDIRPFSTVLKEFPEEQIPMCTPAKRPKTVADALDLSHKTTMDLPKSSSDVIVLSEDEDEKVTPSSSDTEKENAPCGNNGTDVKSLLISLENDLRQEEATLLLLQKLRESQNSNSSSSSRPVSKATINSSQSSSSLNSNVSTSNQKPTSSQTSSQRLPSAAQATKTLPPAIHQPGSPISAPKVTKQAALQSLEQLYATKKAGLRKQLERNLEKVSLPRPTTGTGFCEIAFIPSTLTTEFTSLLGLEEVVKSIQDYDPSGNGKSSETRCSFSPFSCVKCGTDFTPVWKREKPGSTHVVCEACLTATQRLTLKKEYEEAVQKVLQLHVSAEREVEREYQDIVTNSTKLDVYIKEQEKKLLATQQAHQLQLAQQQAAYSQRYNNKSSVSTTASGLRQSPSTVVGGTSVAAAAHQRSRVAASVVSGAANVAGSATVSNSSAQATAQAAAVAQIALQQYAKAMSGASTTSAASPTATDTLMMAAMANTQQQQQAVAAAALQQQQQQQQRLAAAQLLSGLQAHQQQTVAVASAPTTTDHTANALSQIQALLMSNVLISGASGAQNANSRAQLFQQAVQYLVLQHQQQQAQQQAAAQAAAAHAAQQNAVLTHLLSQIQSNPSAYFNLMQLWAASGLGGAAGSGGSVPGKKYTTLLQFPRSRVPLSTRKQVRKVAALARTLHCIYISSISVHTNTLIHIYTHAKFEICFFSSLPSSHTCFADFTTTCVRTFVGLLLFTLFYPFFPHH</sequence>
<feature type="compositionally biased region" description="Polar residues" evidence="12">
    <location>
        <begin position="300"/>
        <end position="320"/>
    </location>
</feature>
<evidence type="ECO:0000256" key="6">
    <source>
        <dbReference type="ARBA" id="ARBA00023054"/>
    </source>
</evidence>
<reference evidence="15" key="2">
    <citation type="submission" date="2015-11" db="EMBL/GenBank/DDBJ databases">
        <authorList>
            <person name="Zhang Y."/>
            <person name="Guo Z."/>
        </authorList>
    </citation>
    <scope>NUCLEOTIDE SEQUENCE</scope>
</reference>
<feature type="domain" description="GATA-type" evidence="13">
    <location>
        <begin position="424"/>
        <end position="456"/>
    </location>
</feature>
<evidence type="ECO:0000256" key="9">
    <source>
        <dbReference type="ARBA" id="ARBA00023242"/>
    </source>
</evidence>
<dbReference type="Proteomes" id="UP000017246">
    <property type="component" value="Unassembled WGS sequence"/>
</dbReference>
<dbReference type="SUPFAM" id="SSF57716">
    <property type="entry name" value="Glucocorticoid receptor-like (DNA-binding domain)"/>
    <property type="match status" value="1"/>
</dbReference>
<dbReference type="Gene3D" id="6.20.210.20">
    <property type="entry name" value="THAP domain"/>
    <property type="match status" value="1"/>
</dbReference>
<evidence type="ECO:0000256" key="5">
    <source>
        <dbReference type="ARBA" id="ARBA00023015"/>
    </source>
</evidence>
<feature type="compositionally biased region" description="Low complexity" evidence="12">
    <location>
        <begin position="283"/>
        <end position="299"/>
    </location>
</feature>
<dbReference type="EMBL" id="LN902842">
    <property type="protein sequence ID" value="CDS42023.1"/>
    <property type="molecule type" value="Genomic_DNA"/>
</dbReference>
<evidence type="ECO:0000259" key="14">
    <source>
        <dbReference type="PROSITE" id="PS50950"/>
    </source>
</evidence>
<dbReference type="AlphaFoldDB" id="A0A068YBX5"/>
<keyword evidence="6" id="KW-0175">Coiled coil</keyword>
<evidence type="ECO:0000256" key="1">
    <source>
        <dbReference type="ARBA" id="ARBA00004123"/>
    </source>
</evidence>
<evidence type="ECO:0000256" key="10">
    <source>
        <dbReference type="PROSITE-ProRule" id="PRU00094"/>
    </source>
</evidence>
<dbReference type="InterPro" id="IPR038441">
    <property type="entry name" value="THAP_Znf_sf"/>
</dbReference>
<feature type="compositionally biased region" description="Polar residues" evidence="12">
    <location>
        <begin position="87"/>
        <end position="110"/>
    </location>
</feature>
<organism evidence="15 16">
    <name type="scientific">Echinococcus multilocularis</name>
    <name type="common">Fox tapeworm</name>
    <dbReference type="NCBI Taxonomy" id="6211"/>
    <lineage>
        <taxon>Eukaryota</taxon>
        <taxon>Metazoa</taxon>
        <taxon>Spiralia</taxon>
        <taxon>Lophotrochozoa</taxon>
        <taxon>Platyhelminthes</taxon>
        <taxon>Cestoda</taxon>
        <taxon>Eucestoda</taxon>
        <taxon>Cyclophyllidea</taxon>
        <taxon>Taeniidae</taxon>
        <taxon>Echinococcus</taxon>
    </lineage>
</organism>
<comment type="subcellular location">
    <subcellularLocation>
        <location evidence="1">Nucleus</location>
    </subcellularLocation>
</comment>
<dbReference type="GO" id="GO:0000122">
    <property type="term" value="P:negative regulation of transcription by RNA polymerase II"/>
    <property type="evidence" value="ECO:0007669"/>
    <property type="project" value="InterPro"/>
</dbReference>
<dbReference type="OrthoDB" id="7331812at2759"/>
<reference evidence="15" key="1">
    <citation type="journal article" date="2013" name="Nature">
        <title>The genomes of four tapeworm species reveal adaptations to parasitism.</title>
        <authorList>
            <person name="Tsai I.J."/>
            <person name="Zarowiecki M."/>
            <person name="Holroyd N."/>
            <person name="Garciarrubio A."/>
            <person name="Sanchez-Flores A."/>
            <person name="Brooks K.L."/>
            <person name="Tracey A."/>
            <person name="Bobes R.J."/>
            <person name="Fragoso G."/>
            <person name="Sciutto E."/>
            <person name="Aslett M."/>
            <person name="Beasley H."/>
            <person name="Bennett H.M."/>
            <person name="Cai J."/>
            <person name="Camicia F."/>
            <person name="Clark R."/>
            <person name="Cucher M."/>
            <person name="De Silva N."/>
            <person name="Day T.A."/>
            <person name="Deplazes P."/>
            <person name="Estrada K."/>
            <person name="Fernandez C."/>
            <person name="Holland P.W."/>
            <person name="Hou J."/>
            <person name="Hu S."/>
            <person name="Huckvale T."/>
            <person name="Hung S.S."/>
            <person name="Kamenetzky L."/>
            <person name="Keane J.A."/>
            <person name="Kiss F."/>
            <person name="Koziol U."/>
            <person name="Lambert O."/>
            <person name="Liu K."/>
            <person name="Luo X."/>
            <person name="Luo Y."/>
            <person name="Macchiaroli N."/>
            <person name="Nichol S."/>
            <person name="Paps J."/>
            <person name="Parkinson J."/>
            <person name="Pouchkina-Stantcheva N."/>
            <person name="Riddiford N."/>
            <person name="Rosenzvit M."/>
            <person name="Salinas G."/>
            <person name="Wasmuth J.D."/>
            <person name="Zamanian M."/>
            <person name="Zheng Y."/>
            <person name="Cai X."/>
            <person name="Soberon X."/>
            <person name="Olson P.D."/>
            <person name="Laclette J.P."/>
            <person name="Brehm K."/>
            <person name="Berriman M."/>
            <person name="Garciarrubio A."/>
            <person name="Bobes R.J."/>
            <person name="Fragoso G."/>
            <person name="Sanchez-Flores A."/>
            <person name="Estrada K."/>
            <person name="Cevallos M.A."/>
            <person name="Morett E."/>
            <person name="Gonzalez V."/>
            <person name="Portillo T."/>
            <person name="Ochoa-Leyva A."/>
            <person name="Jose M.V."/>
            <person name="Sciutto E."/>
            <person name="Landa A."/>
            <person name="Jimenez L."/>
            <person name="Valdes V."/>
            <person name="Carrero J.C."/>
            <person name="Larralde C."/>
            <person name="Morales-Montor J."/>
            <person name="Limon-Lason J."/>
            <person name="Soberon X."/>
            <person name="Laclette J.P."/>
        </authorList>
    </citation>
    <scope>NUCLEOTIDE SEQUENCE [LARGE SCALE GENOMIC DNA]</scope>
</reference>
<keyword evidence="3 10" id="KW-0863">Zinc-finger</keyword>
<evidence type="ECO:0000256" key="3">
    <source>
        <dbReference type="ARBA" id="ARBA00022771"/>
    </source>
</evidence>
<dbReference type="Gene3D" id="6.10.250.1650">
    <property type="match status" value="1"/>
</dbReference>
<evidence type="ECO:0000313" key="15">
    <source>
        <dbReference type="EMBL" id="CDS42023.1"/>
    </source>
</evidence>
<dbReference type="PANTHER" id="PTHR13455">
    <property type="entry name" value="TRANSCRIPTIONAL REPRESSOR P66-RELATED"/>
    <property type="match status" value="1"/>
</dbReference>
<dbReference type="OMA" id="CCFAGCH"/>
<evidence type="ECO:0000256" key="8">
    <source>
        <dbReference type="ARBA" id="ARBA00023163"/>
    </source>
</evidence>
<dbReference type="SMART" id="SM00692">
    <property type="entry name" value="DM3"/>
    <property type="match status" value="1"/>
</dbReference>
<keyword evidence="16" id="KW-1185">Reference proteome</keyword>
<dbReference type="InterPro" id="IPR032346">
    <property type="entry name" value="P66_CC"/>
</dbReference>
<dbReference type="InterPro" id="IPR000679">
    <property type="entry name" value="Znf_GATA"/>
</dbReference>
<evidence type="ECO:0000256" key="7">
    <source>
        <dbReference type="ARBA" id="ARBA00023125"/>
    </source>
</evidence>
<dbReference type="GO" id="GO:0008270">
    <property type="term" value="F:zinc ion binding"/>
    <property type="evidence" value="ECO:0007669"/>
    <property type="project" value="UniProtKB-KW"/>
</dbReference>